<reference evidence="1 2" key="1">
    <citation type="submission" date="2013-02" db="EMBL/GenBank/DDBJ databases">
        <authorList>
            <person name="Genoscope - CEA"/>
        </authorList>
    </citation>
    <scope>NUCLEOTIDE SEQUENCE [LARGE SCALE GENOMIC DNA]</scope>
    <source>
        <strain evidence="1 2">STM 2683</strain>
    </source>
</reference>
<dbReference type="AlphaFoldDB" id="M5FBP0"/>
<protein>
    <submittedName>
        <fullName evidence="1">Uncharacterized protein</fullName>
    </submittedName>
</protein>
<dbReference type="Proteomes" id="UP000012062">
    <property type="component" value="Unassembled WGS sequence"/>
</dbReference>
<keyword evidence="2" id="KW-1185">Reference proteome</keyword>
<dbReference type="EMBL" id="CAUM01000170">
    <property type="protein sequence ID" value="CCV09311.1"/>
    <property type="molecule type" value="Genomic_DNA"/>
</dbReference>
<comment type="caution">
    <text evidence="1">The sequence shown here is derived from an EMBL/GenBank/DDBJ whole genome shotgun (WGS) entry which is preliminary data.</text>
</comment>
<evidence type="ECO:0000313" key="1">
    <source>
        <dbReference type="EMBL" id="CCV09311.1"/>
    </source>
</evidence>
<sequence>MQDCILSLRVQDQAGGVGFGVAADDEDSLSEVDKGGERVLGGGGLADAALSVKGDLTQT</sequence>
<evidence type="ECO:0000313" key="2">
    <source>
        <dbReference type="Proteomes" id="UP000012062"/>
    </source>
</evidence>
<gene>
    <name evidence="1" type="ORF">MESS2_980033</name>
</gene>
<accession>M5FBP0</accession>
<name>M5FBP0_9HYPH</name>
<proteinExistence type="predicted"/>
<organism evidence="1 2">
    <name type="scientific">Mesorhizobium metallidurans STM 2683</name>
    <dbReference type="NCBI Taxonomy" id="1297569"/>
    <lineage>
        <taxon>Bacteria</taxon>
        <taxon>Pseudomonadati</taxon>
        <taxon>Pseudomonadota</taxon>
        <taxon>Alphaproteobacteria</taxon>
        <taxon>Hyphomicrobiales</taxon>
        <taxon>Phyllobacteriaceae</taxon>
        <taxon>Mesorhizobium</taxon>
    </lineage>
</organism>